<dbReference type="InterPro" id="IPR039426">
    <property type="entry name" value="TonB-dep_rcpt-like"/>
</dbReference>
<dbReference type="Gene3D" id="2.40.170.20">
    <property type="entry name" value="TonB-dependent receptor, beta-barrel domain"/>
    <property type="match status" value="1"/>
</dbReference>
<dbReference type="Proteomes" id="UP000727456">
    <property type="component" value="Unassembled WGS sequence"/>
</dbReference>
<protein>
    <submittedName>
        <fullName evidence="16">Iron complex outermembrane receptor protein</fullName>
    </submittedName>
</protein>
<dbReference type="SUPFAM" id="SSF56935">
    <property type="entry name" value="Porins"/>
    <property type="match status" value="1"/>
</dbReference>
<dbReference type="InterPro" id="IPR000531">
    <property type="entry name" value="Beta-barrel_TonB"/>
</dbReference>
<evidence type="ECO:0000256" key="9">
    <source>
        <dbReference type="ARBA" id="ARBA00023136"/>
    </source>
</evidence>
<accession>A0ABX0TP78</accession>
<evidence type="ECO:0000259" key="14">
    <source>
        <dbReference type="Pfam" id="PF00593"/>
    </source>
</evidence>
<keyword evidence="8 12" id="KW-0798">TonB box</keyword>
<dbReference type="PANTHER" id="PTHR32552:SF81">
    <property type="entry name" value="TONB-DEPENDENT OUTER MEMBRANE RECEPTOR"/>
    <property type="match status" value="1"/>
</dbReference>
<keyword evidence="17" id="KW-1185">Reference proteome</keyword>
<evidence type="ECO:0000256" key="5">
    <source>
        <dbReference type="ARBA" id="ARBA00022692"/>
    </source>
</evidence>
<dbReference type="Pfam" id="PF07715">
    <property type="entry name" value="Plug"/>
    <property type="match status" value="1"/>
</dbReference>
<evidence type="ECO:0000256" key="7">
    <source>
        <dbReference type="ARBA" id="ARBA00023065"/>
    </source>
</evidence>
<name>A0ABX0TP78_9SPHN</name>
<evidence type="ECO:0000256" key="1">
    <source>
        <dbReference type="ARBA" id="ARBA00004571"/>
    </source>
</evidence>
<evidence type="ECO:0000256" key="8">
    <source>
        <dbReference type="ARBA" id="ARBA00023077"/>
    </source>
</evidence>
<dbReference type="Pfam" id="PF00593">
    <property type="entry name" value="TonB_dep_Rec_b-barrel"/>
    <property type="match status" value="1"/>
</dbReference>
<gene>
    <name evidence="16" type="ORF">FHS31_000903</name>
</gene>
<sequence length="807" mass="87502">MKHRILASASVLAIVASPAYAQTVPAGTASQTTTPAPSSEEQAGLQDIIVTAQRTEQSAQKAPVAIAVVAPQELIRQNVTRAEDLSRVVPALVATASGGPNTSFFLRGVGNTTVNSYSDPAISFNYDGVYIGRPNSTQGFFYDLQRVEVLKGPQGTLYGRNATGGAINVLPRRPEIGVTSGEIQASYGNYNAVHAQGAVNLPIADSGAFRLAGTYDRHDGYYSDGTGDQKQYGARAQVLANLTPNLTTRVGVDYQHQGGVGSGSYIYGTFAYTGPTTGFVFTPTPQLGPKVGVADPRTEAFIQTRFIAQAGRNSEAINSYPSQNDSVWGATSETNWKTSAGTLTVQAAYRESQIAALSTTSNFRSFRQDEHAHQVTLETRFAGKIGTIADYLIGGFFFDENINNRSSINQITLTPFQNYITGTTSKAAFGRLALHVTDTLTLTGAGRYTDDVKRMNGLSNVFTLFCGAPTPPQDFCPNVPLMPLVFNANDLISFYTSRGVAFGPPGSRGPNTPTIFNTQIAINSKLITKKFTYRGALDWQFTPRNLVYVSYETGFHGGGFNFGRGLETYKPETISALTVGSKNRFFNNRLQLNIEGFYWKYKDQQISQFGTDFSSPPISVFYTSNIGSSTIKGIDVDGEFLLTPTTRIGGSVQYLKTSYDSYAFTSSLQSPTPPNFACPYTVTTQYNIDCSGKPALFSPKWSFNVNASQTIKLDGFKLVLEGGTRWRGDFYAATSYQPWVISKATFQSDASATLSPDSEWWSVTAFVNNIENKRRLTQSNTNGTLNTQSGLATAPRTFGVRLGARFK</sequence>
<reference evidence="16 17" key="1">
    <citation type="submission" date="2020-03" db="EMBL/GenBank/DDBJ databases">
        <title>Genomic Encyclopedia of Type Strains, Phase III (KMG-III): the genomes of soil and plant-associated and newly described type strains.</title>
        <authorList>
            <person name="Whitman W."/>
        </authorList>
    </citation>
    <scope>NUCLEOTIDE SEQUENCE [LARGE SCALE GENOMIC DNA]</scope>
    <source>
        <strain evidence="16 17">CECT 8804</strain>
    </source>
</reference>
<evidence type="ECO:0000256" key="6">
    <source>
        <dbReference type="ARBA" id="ARBA00023004"/>
    </source>
</evidence>
<evidence type="ECO:0000313" key="17">
    <source>
        <dbReference type="Proteomes" id="UP000727456"/>
    </source>
</evidence>
<keyword evidence="9 11" id="KW-0472">Membrane</keyword>
<keyword evidence="5 11" id="KW-0812">Transmembrane</keyword>
<evidence type="ECO:0000256" key="12">
    <source>
        <dbReference type="RuleBase" id="RU003357"/>
    </source>
</evidence>
<keyword evidence="4" id="KW-0410">Iron transport</keyword>
<proteinExistence type="inferred from homology"/>
<evidence type="ECO:0000256" key="4">
    <source>
        <dbReference type="ARBA" id="ARBA00022496"/>
    </source>
</evidence>
<dbReference type="InterPro" id="IPR036942">
    <property type="entry name" value="Beta-barrel_TonB_sf"/>
</dbReference>
<evidence type="ECO:0000256" key="3">
    <source>
        <dbReference type="ARBA" id="ARBA00022452"/>
    </source>
</evidence>
<feature type="signal peptide" evidence="13">
    <location>
        <begin position="1"/>
        <end position="21"/>
    </location>
</feature>
<evidence type="ECO:0000256" key="10">
    <source>
        <dbReference type="ARBA" id="ARBA00023237"/>
    </source>
</evidence>
<organism evidence="16 17">
    <name type="scientific">Sphingomonas vulcanisoli</name>
    <dbReference type="NCBI Taxonomy" id="1658060"/>
    <lineage>
        <taxon>Bacteria</taxon>
        <taxon>Pseudomonadati</taxon>
        <taxon>Pseudomonadota</taxon>
        <taxon>Alphaproteobacteria</taxon>
        <taxon>Sphingomonadales</taxon>
        <taxon>Sphingomonadaceae</taxon>
        <taxon>Sphingomonas</taxon>
    </lineage>
</organism>
<feature type="domain" description="TonB-dependent receptor plug" evidence="15">
    <location>
        <begin position="59"/>
        <end position="166"/>
    </location>
</feature>
<evidence type="ECO:0000313" key="16">
    <source>
        <dbReference type="EMBL" id="NIJ07307.1"/>
    </source>
</evidence>
<comment type="caution">
    <text evidence="16">The sequence shown here is derived from an EMBL/GenBank/DDBJ whole genome shotgun (WGS) entry which is preliminary data.</text>
</comment>
<keyword evidence="6" id="KW-0408">Iron</keyword>
<dbReference type="RefSeq" id="WP_167072185.1">
    <property type="nucleotide sequence ID" value="NZ_JAAOZC010000002.1"/>
</dbReference>
<keyword evidence="10 11" id="KW-0998">Cell outer membrane</keyword>
<dbReference type="EMBL" id="JAAOZC010000002">
    <property type="protein sequence ID" value="NIJ07307.1"/>
    <property type="molecule type" value="Genomic_DNA"/>
</dbReference>
<evidence type="ECO:0000256" key="13">
    <source>
        <dbReference type="SAM" id="SignalP"/>
    </source>
</evidence>
<keyword evidence="2 11" id="KW-0813">Transport</keyword>
<dbReference type="InterPro" id="IPR012910">
    <property type="entry name" value="Plug_dom"/>
</dbReference>
<keyword evidence="16" id="KW-0675">Receptor</keyword>
<feature type="chain" id="PRO_5047347026" evidence="13">
    <location>
        <begin position="22"/>
        <end position="807"/>
    </location>
</feature>
<feature type="domain" description="TonB-dependent receptor-like beta-barrel" evidence="14">
    <location>
        <begin position="327"/>
        <end position="770"/>
    </location>
</feature>
<evidence type="ECO:0000256" key="2">
    <source>
        <dbReference type="ARBA" id="ARBA00022448"/>
    </source>
</evidence>
<comment type="subcellular location">
    <subcellularLocation>
        <location evidence="1 11">Cell outer membrane</location>
        <topology evidence="1 11">Multi-pass membrane protein</topology>
    </subcellularLocation>
</comment>
<keyword evidence="7" id="KW-0406">Ion transport</keyword>
<keyword evidence="13" id="KW-0732">Signal</keyword>
<evidence type="ECO:0000259" key="15">
    <source>
        <dbReference type="Pfam" id="PF07715"/>
    </source>
</evidence>
<dbReference type="PANTHER" id="PTHR32552">
    <property type="entry name" value="FERRICHROME IRON RECEPTOR-RELATED"/>
    <property type="match status" value="1"/>
</dbReference>
<evidence type="ECO:0000256" key="11">
    <source>
        <dbReference type="PROSITE-ProRule" id="PRU01360"/>
    </source>
</evidence>
<keyword evidence="3 11" id="KW-1134">Transmembrane beta strand</keyword>
<comment type="similarity">
    <text evidence="11 12">Belongs to the TonB-dependent receptor family.</text>
</comment>
<dbReference type="PROSITE" id="PS52016">
    <property type="entry name" value="TONB_DEPENDENT_REC_3"/>
    <property type="match status" value="1"/>
</dbReference>